<evidence type="ECO:0000256" key="1">
    <source>
        <dbReference type="SAM" id="MobiDB-lite"/>
    </source>
</evidence>
<proteinExistence type="predicted"/>
<name>A0A1T3CRU5_9HYPO</name>
<organism evidence="2 3">
    <name type="scientific">Trichoderma guizhouense</name>
    <dbReference type="NCBI Taxonomy" id="1491466"/>
    <lineage>
        <taxon>Eukaryota</taxon>
        <taxon>Fungi</taxon>
        <taxon>Dikarya</taxon>
        <taxon>Ascomycota</taxon>
        <taxon>Pezizomycotina</taxon>
        <taxon>Sordariomycetes</taxon>
        <taxon>Hypocreomycetidae</taxon>
        <taxon>Hypocreales</taxon>
        <taxon>Hypocreaceae</taxon>
        <taxon>Trichoderma</taxon>
    </lineage>
</organism>
<comment type="caution">
    <text evidence="2">The sequence shown here is derived from an EMBL/GenBank/DDBJ whole genome shotgun (WGS) entry which is preliminary data.</text>
</comment>
<feature type="compositionally biased region" description="Low complexity" evidence="1">
    <location>
        <begin position="332"/>
        <end position="348"/>
    </location>
</feature>
<feature type="compositionally biased region" description="Polar residues" evidence="1">
    <location>
        <begin position="1"/>
        <end position="10"/>
    </location>
</feature>
<evidence type="ECO:0000313" key="3">
    <source>
        <dbReference type="Proteomes" id="UP000191004"/>
    </source>
</evidence>
<dbReference type="PANTHER" id="PTHR37332:SF1">
    <property type="entry name" value="ELMO DOMAIN-CONTAINING PROTEIN"/>
    <property type="match status" value="1"/>
</dbReference>
<reference evidence="2 3" key="1">
    <citation type="submission" date="2016-04" db="EMBL/GenBank/DDBJ databases">
        <title>Multiple horizontal gene transfer events from other fungi enriched the ability of the initially mycotrophic fungus Trichoderma (Ascomycota) to feed on dead plant biomass.</title>
        <authorList>
            <person name="Atanasova L."/>
            <person name="Chenthamara K."/>
            <person name="Zhang J."/>
            <person name="Grujic M."/>
            <person name="Henrissat B."/>
            <person name="Kuo A."/>
            <person name="Aertz A."/>
            <person name="Salamov A."/>
            <person name="Lipzen A."/>
            <person name="Labutti K."/>
            <person name="Barry K."/>
            <person name="Miao Y."/>
            <person name="Rahimi M.J."/>
            <person name="Shen Q."/>
            <person name="Grigoriev I.V."/>
            <person name="Kubicek C.P."/>
            <person name="Druzhinina I.S."/>
        </authorList>
    </citation>
    <scope>NUCLEOTIDE SEQUENCE [LARGE SCALE GENOMIC DNA]</scope>
    <source>
        <strain evidence="2 3">NJAU 4742</strain>
    </source>
</reference>
<feature type="compositionally biased region" description="Basic and acidic residues" evidence="1">
    <location>
        <begin position="23"/>
        <end position="50"/>
    </location>
</feature>
<keyword evidence="3" id="KW-1185">Reference proteome</keyword>
<dbReference type="PANTHER" id="PTHR37332">
    <property type="entry name" value="EXPRESSED PROTEIN"/>
    <property type="match status" value="1"/>
</dbReference>
<dbReference type="OrthoDB" id="14339at2759"/>
<sequence length="462" mass="50593">MAPSSATSGALFSPASLNLPRPSTRDRDHRDRDRDKDKDRGRDRDRDRGPPDNASSSLSAVRSSSKERKASFSSLKASLPGSRRRNAANNNTANNNTDTPAVPDLAQALAAAAKIVSKDGAIKDKEKEKEREKERDQEKDSRRDAIEGPRVPFSPPEPSMISRAATVAAMVPPPATPVEARPGMSSTMWALAQGEAHVLHQQITETAQKRVSTLDYLRKAHEGRVYWFNTYLFDKPDLSRMPSFDPRKLSRKATNYLLLGLSIPTIHDLYSSTPLEFLRCLNALLAEFDSFQQLHGDSSTAALTRARIPNMFRRPGTKTRRSTSADVTIDDSSASGHHSPAGGSNNAGPAPAVMNFAASESDLLPGEEYTYLLTPSLPFDPDFFETFATLCDVLIDCYTRFLALVPSPRECSAPIAELFTKADSKIRKIIVQGVVKDFEDHSRSHARSEVAGLGKVVLGGLM</sequence>
<feature type="region of interest" description="Disordered" evidence="1">
    <location>
        <begin position="121"/>
        <end position="158"/>
    </location>
</feature>
<dbReference type="Proteomes" id="UP000191004">
    <property type="component" value="Unassembled WGS sequence"/>
</dbReference>
<evidence type="ECO:0000313" key="2">
    <source>
        <dbReference type="EMBL" id="OPB43818.1"/>
    </source>
</evidence>
<feature type="compositionally biased region" description="Basic and acidic residues" evidence="1">
    <location>
        <begin position="121"/>
        <end position="147"/>
    </location>
</feature>
<protein>
    <submittedName>
        <fullName evidence="2">Uncharacterized protein</fullName>
    </submittedName>
</protein>
<gene>
    <name evidence="2" type="ORF">A0O28_0021360</name>
</gene>
<dbReference type="AlphaFoldDB" id="A0A1T3CRU5"/>
<feature type="region of interest" description="Disordered" evidence="1">
    <location>
        <begin position="1"/>
        <end position="101"/>
    </location>
</feature>
<feature type="region of interest" description="Disordered" evidence="1">
    <location>
        <begin position="313"/>
        <end position="348"/>
    </location>
</feature>
<dbReference type="EMBL" id="LVVK01000007">
    <property type="protein sequence ID" value="OPB43818.1"/>
    <property type="molecule type" value="Genomic_DNA"/>
</dbReference>
<feature type="compositionally biased region" description="Low complexity" evidence="1">
    <location>
        <begin position="87"/>
        <end position="97"/>
    </location>
</feature>
<accession>A0A1T3CRU5</accession>